<proteinExistence type="predicted"/>
<name>A0A0F9MQE6_9ZZZZ</name>
<protein>
    <submittedName>
        <fullName evidence="1">Uncharacterized protein</fullName>
    </submittedName>
</protein>
<reference evidence="1" key="1">
    <citation type="journal article" date="2015" name="Nature">
        <title>Complex archaea that bridge the gap between prokaryotes and eukaryotes.</title>
        <authorList>
            <person name="Spang A."/>
            <person name="Saw J.H."/>
            <person name="Jorgensen S.L."/>
            <person name="Zaremba-Niedzwiedzka K."/>
            <person name="Martijn J."/>
            <person name="Lind A.E."/>
            <person name="van Eijk R."/>
            <person name="Schleper C."/>
            <person name="Guy L."/>
            <person name="Ettema T.J."/>
        </authorList>
    </citation>
    <scope>NUCLEOTIDE SEQUENCE</scope>
</reference>
<accession>A0A0F9MQE6</accession>
<dbReference type="EMBL" id="LAZR01009634">
    <property type="protein sequence ID" value="KKM71442.1"/>
    <property type="molecule type" value="Genomic_DNA"/>
</dbReference>
<feature type="non-terminal residue" evidence="1">
    <location>
        <position position="127"/>
    </location>
</feature>
<organism evidence="1">
    <name type="scientific">marine sediment metagenome</name>
    <dbReference type="NCBI Taxonomy" id="412755"/>
    <lineage>
        <taxon>unclassified sequences</taxon>
        <taxon>metagenomes</taxon>
        <taxon>ecological metagenomes</taxon>
    </lineage>
</organism>
<comment type="caution">
    <text evidence="1">The sequence shown here is derived from an EMBL/GenBank/DDBJ whole genome shotgun (WGS) entry which is preliminary data.</text>
</comment>
<dbReference type="AlphaFoldDB" id="A0A0F9MQE6"/>
<sequence>MAGYKAWKKPEEKYLQSKVEAGVHPQDFLDEMNKKFGNGRTFTSIEKKVVRMGLSLSACEKKLAVPTVAESKTIVKKDIEISRLKAEKKILQKKYTHAIKATSTQEVLLEYIGDHIQALPEVAIPKI</sequence>
<gene>
    <name evidence="1" type="ORF">LCGC14_1430580</name>
</gene>
<evidence type="ECO:0000313" key="1">
    <source>
        <dbReference type="EMBL" id="KKM71442.1"/>
    </source>
</evidence>